<name>A0A7W7XFH5_9ACTN</name>
<evidence type="ECO:0000259" key="1">
    <source>
        <dbReference type="PROSITE" id="PS50995"/>
    </source>
</evidence>
<dbReference type="RefSeq" id="WP_116163380.1">
    <property type="nucleotide sequence ID" value="NZ_JACHJY010000013.1"/>
</dbReference>
<dbReference type="PANTHER" id="PTHR33164">
    <property type="entry name" value="TRANSCRIPTIONAL REGULATOR, MARR FAMILY"/>
    <property type="match status" value="1"/>
</dbReference>
<dbReference type="PANTHER" id="PTHR33164:SF106">
    <property type="entry name" value="TRANSCRIPTIONAL REGULATORY PROTEIN"/>
    <property type="match status" value="1"/>
</dbReference>
<dbReference type="Gene3D" id="1.10.10.10">
    <property type="entry name" value="Winged helix-like DNA-binding domain superfamily/Winged helix DNA-binding domain"/>
    <property type="match status" value="1"/>
</dbReference>
<dbReference type="GO" id="GO:0003700">
    <property type="term" value="F:DNA-binding transcription factor activity"/>
    <property type="evidence" value="ECO:0007669"/>
    <property type="project" value="InterPro"/>
</dbReference>
<dbReference type="PROSITE" id="PS50995">
    <property type="entry name" value="HTH_MARR_2"/>
    <property type="match status" value="1"/>
</dbReference>
<evidence type="ECO:0000313" key="2">
    <source>
        <dbReference type="EMBL" id="MBB4986435.1"/>
    </source>
</evidence>
<dbReference type="AlphaFoldDB" id="A0A7W7XFH5"/>
<protein>
    <submittedName>
        <fullName evidence="2">DNA-binding MarR family transcriptional regulator</fullName>
    </submittedName>
</protein>
<dbReference type="Pfam" id="PF12802">
    <property type="entry name" value="MarR_2"/>
    <property type="match status" value="1"/>
</dbReference>
<dbReference type="GO" id="GO:0006950">
    <property type="term" value="P:response to stress"/>
    <property type="evidence" value="ECO:0007669"/>
    <property type="project" value="TreeGrafter"/>
</dbReference>
<dbReference type="InterPro" id="IPR000835">
    <property type="entry name" value="HTH_MarR-typ"/>
</dbReference>
<dbReference type="SUPFAM" id="SSF46785">
    <property type="entry name" value="Winged helix' DNA-binding domain"/>
    <property type="match status" value="1"/>
</dbReference>
<dbReference type="InterPro" id="IPR036388">
    <property type="entry name" value="WH-like_DNA-bd_sf"/>
</dbReference>
<dbReference type="SMART" id="SM00347">
    <property type="entry name" value="HTH_MARR"/>
    <property type="match status" value="1"/>
</dbReference>
<proteinExistence type="predicted"/>
<keyword evidence="2" id="KW-0238">DNA-binding</keyword>
<reference evidence="2 3" key="1">
    <citation type="submission" date="2020-08" db="EMBL/GenBank/DDBJ databases">
        <title>Genomic Encyclopedia of Type Strains, Phase III (KMG-III): the genomes of soil and plant-associated and newly described type strains.</title>
        <authorList>
            <person name="Whitman W."/>
        </authorList>
    </citation>
    <scope>NUCLEOTIDE SEQUENCE [LARGE SCALE GENOMIC DNA]</scope>
    <source>
        <strain evidence="2 3">SFB5A</strain>
    </source>
</reference>
<comment type="caution">
    <text evidence="2">The sequence shown here is derived from an EMBL/GenBank/DDBJ whole genome shotgun (WGS) entry which is preliminary data.</text>
</comment>
<sequence>MDDGHAGAIVADDGSRADLQKFAVALRRTVGEVNRLVHGFASTENLHPTDVHALSFVLDHPDTATPGLLREHLGLTSGAVTACLDRLEKAGHIRRSRADDDRRVVRIHYVPGARAAARTHFMPLAQAADRARDRFTEDELAVVLRYLDALNEELGELRAPRS</sequence>
<dbReference type="EMBL" id="JACHJY010000013">
    <property type="protein sequence ID" value="MBB4986435.1"/>
    <property type="molecule type" value="Genomic_DNA"/>
</dbReference>
<gene>
    <name evidence="2" type="ORF">GGE06_007403</name>
</gene>
<dbReference type="InterPro" id="IPR039422">
    <property type="entry name" value="MarR/SlyA-like"/>
</dbReference>
<dbReference type="Proteomes" id="UP000582643">
    <property type="component" value="Unassembled WGS sequence"/>
</dbReference>
<organism evidence="2 3">
    <name type="scientific">Streptomyces nymphaeiformis</name>
    <dbReference type="NCBI Taxonomy" id="2663842"/>
    <lineage>
        <taxon>Bacteria</taxon>
        <taxon>Bacillati</taxon>
        <taxon>Actinomycetota</taxon>
        <taxon>Actinomycetes</taxon>
        <taxon>Kitasatosporales</taxon>
        <taxon>Streptomycetaceae</taxon>
        <taxon>Streptomyces</taxon>
    </lineage>
</organism>
<feature type="domain" description="HTH marR-type" evidence="1">
    <location>
        <begin position="19"/>
        <end position="152"/>
    </location>
</feature>
<dbReference type="InterPro" id="IPR036390">
    <property type="entry name" value="WH_DNA-bd_sf"/>
</dbReference>
<dbReference type="GO" id="GO:0003677">
    <property type="term" value="F:DNA binding"/>
    <property type="evidence" value="ECO:0007669"/>
    <property type="project" value="UniProtKB-KW"/>
</dbReference>
<keyword evidence="3" id="KW-1185">Reference proteome</keyword>
<accession>A0A7W7XFH5</accession>
<evidence type="ECO:0000313" key="3">
    <source>
        <dbReference type="Proteomes" id="UP000582643"/>
    </source>
</evidence>